<name>A0ABS8W3J4_DATST</name>
<accession>A0ABS8W3J4</accession>
<feature type="non-terminal residue" evidence="1">
    <location>
        <position position="1"/>
    </location>
</feature>
<organism evidence="1 2">
    <name type="scientific">Datura stramonium</name>
    <name type="common">Jimsonweed</name>
    <name type="synonym">Common thornapple</name>
    <dbReference type="NCBI Taxonomy" id="4076"/>
    <lineage>
        <taxon>Eukaryota</taxon>
        <taxon>Viridiplantae</taxon>
        <taxon>Streptophyta</taxon>
        <taxon>Embryophyta</taxon>
        <taxon>Tracheophyta</taxon>
        <taxon>Spermatophyta</taxon>
        <taxon>Magnoliopsida</taxon>
        <taxon>eudicotyledons</taxon>
        <taxon>Gunneridae</taxon>
        <taxon>Pentapetalae</taxon>
        <taxon>asterids</taxon>
        <taxon>lamiids</taxon>
        <taxon>Solanales</taxon>
        <taxon>Solanaceae</taxon>
        <taxon>Solanoideae</taxon>
        <taxon>Datureae</taxon>
        <taxon>Datura</taxon>
    </lineage>
</organism>
<evidence type="ECO:0000313" key="2">
    <source>
        <dbReference type="Proteomes" id="UP000823775"/>
    </source>
</evidence>
<gene>
    <name evidence="1" type="ORF">HAX54_042087</name>
</gene>
<dbReference type="EMBL" id="JACEIK010006155">
    <property type="protein sequence ID" value="MCE2055164.1"/>
    <property type="molecule type" value="Genomic_DNA"/>
</dbReference>
<comment type="caution">
    <text evidence="1">The sequence shown here is derived from an EMBL/GenBank/DDBJ whole genome shotgun (WGS) entry which is preliminary data.</text>
</comment>
<dbReference type="Proteomes" id="UP000823775">
    <property type="component" value="Unassembled WGS sequence"/>
</dbReference>
<keyword evidence="2" id="KW-1185">Reference proteome</keyword>
<reference evidence="1 2" key="1">
    <citation type="journal article" date="2021" name="BMC Genomics">
        <title>Datura genome reveals duplications of psychoactive alkaloid biosynthetic genes and high mutation rate following tissue culture.</title>
        <authorList>
            <person name="Rajewski A."/>
            <person name="Carter-House D."/>
            <person name="Stajich J."/>
            <person name="Litt A."/>
        </authorList>
    </citation>
    <scope>NUCLEOTIDE SEQUENCE [LARGE SCALE GENOMIC DNA]</scope>
    <source>
        <strain evidence="1">AR-01</strain>
    </source>
</reference>
<sequence length="56" mass="6503">LYLPAYVGSVYSSYFLARADSKNNNLVGPLAQHIIRDEGGVRWTHRKFTYNKKMKK</sequence>
<proteinExistence type="predicted"/>
<protein>
    <submittedName>
        <fullName evidence="1">Uncharacterized protein</fullName>
    </submittedName>
</protein>
<evidence type="ECO:0000313" key="1">
    <source>
        <dbReference type="EMBL" id="MCE2055164.1"/>
    </source>
</evidence>